<dbReference type="SUPFAM" id="SSF55961">
    <property type="entry name" value="Bet v1-like"/>
    <property type="match status" value="1"/>
</dbReference>
<dbReference type="EMBL" id="CAXLJM020000049">
    <property type="protein sequence ID" value="CAL8114298.1"/>
    <property type="molecule type" value="Genomic_DNA"/>
</dbReference>
<gene>
    <name evidence="1" type="ORF">ODALV1_LOCUS16403</name>
</gene>
<organism evidence="1 2">
    <name type="scientific">Orchesella dallaii</name>
    <dbReference type="NCBI Taxonomy" id="48710"/>
    <lineage>
        <taxon>Eukaryota</taxon>
        <taxon>Metazoa</taxon>
        <taxon>Ecdysozoa</taxon>
        <taxon>Arthropoda</taxon>
        <taxon>Hexapoda</taxon>
        <taxon>Collembola</taxon>
        <taxon>Entomobryomorpha</taxon>
        <taxon>Entomobryoidea</taxon>
        <taxon>Orchesellidae</taxon>
        <taxon>Orchesellinae</taxon>
        <taxon>Orchesella</taxon>
    </lineage>
</organism>
<comment type="caution">
    <text evidence="1">The sequence shown here is derived from an EMBL/GenBank/DDBJ whole genome shotgun (WGS) entry which is preliminary data.</text>
</comment>
<evidence type="ECO:0000313" key="1">
    <source>
        <dbReference type="EMBL" id="CAL8114298.1"/>
    </source>
</evidence>
<evidence type="ECO:0008006" key="3">
    <source>
        <dbReference type="Google" id="ProtNLM"/>
    </source>
</evidence>
<sequence length="235" mass="27687">MRYGLGIRLLVAFLAGGLAVLYKLNLNPRYKQPEISVVVETPRKFLFDLVTKPENVPKYFSWVTQFRESRFDKRNVSIGKRYDSIINLPFLGQHQVVYRISELTDGHWITLRPDRLDQSYFKTEVVIVVSSITKTQSQFQMKIAYHRTSGLFQMTVGRFLRWLTNQQLERIGTVVKNLARVKWYQFRFPKGLNGTGKLPLEPPDEDHDISKLDLQKFSSKRDWDRLYRKTMHGEL</sequence>
<evidence type="ECO:0000313" key="2">
    <source>
        <dbReference type="Proteomes" id="UP001642540"/>
    </source>
</evidence>
<dbReference type="Gene3D" id="3.30.530.20">
    <property type="match status" value="1"/>
</dbReference>
<keyword evidence="2" id="KW-1185">Reference proteome</keyword>
<dbReference type="Proteomes" id="UP001642540">
    <property type="component" value="Unassembled WGS sequence"/>
</dbReference>
<name>A0ABP1R248_9HEXA</name>
<proteinExistence type="predicted"/>
<dbReference type="InterPro" id="IPR023393">
    <property type="entry name" value="START-like_dom_sf"/>
</dbReference>
<accession>A0ABP1R248</accession>
<reference evidence="1 2" key="1">
    <citation type="submission" date="2024-08" db="EMBL/GenBank/DDBJ databases">
        <authorList>
            <person name="Cucini C."/>
            <person name="Frati F."/>
        </authorList>
    </citation>
    <scope>NUCLEOTIDE SEQUENCE [LARGE SCALE GENOMIC DNA]</scope>
</reference>
<protein>
    <recommendedName>
        <fullName evidence="3">Coenzyme Q-binding protein COQ10 START domain-containing protein</fullName>
    </recommendedName>
</protein>